<gene>
    <name evidence="3" type="primary">Snrnp200_1</name>
    <name evidence="3" type="ORF">CALORN_R06999</name>
</gene>
<keyword evidence="3" id="KW-0378">Hydrolase</keyword>
<protein>
    <submittedName>
        <fullName evidence="3">U520 helicase</fullName>
    </submittedName>
</protein>
<evidence type="ECO:0000259" key="1">
    <source>
        <dbReference type="Pfam" id="PF18149"/>
    </source>
</evidence>
<keyword evidence="4" id="KW-1185">Reference proteome</keyword>
<feature type="non-terminal residue" evidence="3">
    <location>
        <position position="144"/>
    </location>
</feature>
<keyword evidence="3" id="KW-0547">Nucleotide-binding</keyword>
<sequence>QPRDILCGAADEVLAVLKNEKLRDKERRKEVELLLGPTDDTRYHVLVNLGKKITDYGGDKDIQNMGREKSGIDGNFGGFFGIFLVLVASGELMSSKKKDLHPRDIDAFWLQRQLSRFYDDAIVSQKKADEVLEILKVCGHQILG</sequence>
<dbReference type="Proteomes" id="UP000603627">
    <property type="component" value="Unassembled WGS sequence"/>
</dbReference>
<dbReference type="GO" id="GO:0004386">
    <property type="term" value="F:helicase activity"/>
    <property type="evidence" value="ECO:0007669"/>
    <property type="project" value="UniProtKB-KW"/>
</dbReference>
<keyword evidence="3" id="KW-0067">ATP-binding</keyword>
<reference evidence="3" key="1">
    <citation type="submission" date="2019-09" db="EMBL/GenBank/DDBJ databases">
        <title>Bird 10,000 Genomes (B10K) Project - Family phase.</title>
        <authorList>
            <person name="Zhang G."/>
        </authorList>
    </citation>
    <scope>NUCLEOTIDE SEQUENCE</scope>
    <source>
        <strain evidence="3">B10K-DU-015-28</strain>
        <tissue evidence="3">Muscle</tissue>
    </source>
</reference>
<comment type="caution">
    <text evidence="3">The sequence shown here is derived from an EMBL/GenBank/DDBJ whole genome shotgun (WGS) entry which is preliminary data.</text>
</comment>
<dbReference type="Pfam" id="PF18149">
    <property type="entry name" value="Helicase_PWI"/>
    <property type="match status" value="1"/>
</dbReference>
<evidence type="ECO:0000313" key="3">
    <source>
        <dbReference type="EMBL" id="NXE71733.1"/>
    </source>
</evidence>
<dbReference type="AlphaFoldDB" id="A0A852ANN1"/>
<evidence type="ECO:0000313" key="4">
    <source>
        <dbReference type="Proteomes" id="UP000603627"/>
    </source>
</evidence>
<accession>A0A852ANN1</accession>
<keyword evidence="3" id="KW-0347">Helicase</keyword>
<organism evidence="3 4">
    <name type="scientific">Calcarius ornatus</name>
    <name type="common">Chestnut-collared longspur</name>
    <dbReference type="NCBI Taxonomy" id="198940"/>
    <lineage>
        <taxon>Eukaryota</taxon>
        <taxon>Metazoa</taxon>
        <taxon>Chordata</taxon>
        <taxon>Craniata</taxon>
        <taxon>Vertebrata</taxon>
        <taxon>Euteleostomi</taxon>
        <taxon>Archelosauria</taxon>
        <taxon>Archosauria</taxon>
        <taxon>Dinosauria</taxon>
        <taxon>Saurischia</taxon>
        <taxon>Theropoda</taxon>
        <taxon>Coelurosauria</taxon>
        <taxon>Aves</taxon>
        <taxon>Neognathae</taxon>
        <taxon>Neoaves</taxon>
        <taxon>Telluraves</taxon>
        <taxon>Australaves</taxon>
        <taxon>Passeriformes</taxon>
        <taxon>Passeroidea</taxon>
        <taxon>Fringillidae</taxon>
        <taxon>Emberizinae</taxon>
        <taxon>Emberizini</taxon>
        <taxon>Calcarius</taxon>
    </lineage>
</organism>
<dbReference type="InterPro" id="IPR041094">
    <property type="entry name" value="Brr2_helicase_PWI"/>
</dbReference>
<name>A0A852ANN1_CALOR</name>
<dbReference type="InterPro" id="IPR048863">
    <property type="entry name" value="BRR2_plug"/>
</dbReference>
<dbReference type="Pfam" id="PF21188">
    <property type="entry name" value="BRR2_plug"/>
    <property type="match status" value="1"/>
</dbReference>
<feature type="domain" description="Brr2 N-terminal helicase PWI" evidence="1">
    <location>
        <begin position="97"/>
        <end position="136"/>
    </location>
</feature>
<feature type="non-terminal residue" evidence="3">
    <location>
        <position position="1"/>
    </location>
</feature>
<dbReference type="EMBL" id="WBNL01004357">
    <property type="protein sequence ID" value="NXE71733.1"/>
    <property type="molecule type" value="Genomic_DNA"/>
</dbReference>
<evidence type="ECO:0000259" key="2">
    <source>
        <dbReference type="Pfam" id="PF21188"/>
    </source>
</evidence>
<proteinExistence type="predicted"/>
<feature type="domain" description="Pre-mRNA-splicing helicase BRR2-like plug" evidence="2">
    <location>
        <begin position="2"/>
        <end position="49"/>
    </location>
</feature>